<name>A0A7D9I4M3_PARCT</name>
<keyword evidence="2" id="KW-1185">Reference proteome</keyword>
<dbReference type="AlphaFoldDB" id="A0A7D9I4M3"/>
<organism evidence="1 2">
    <name type="scientific">Paramuricea clavata</name>
    <name type="common">Red gorgonian</name>
    <name type="synonym">Violescent sea-whip</name>
    <dbReference type="NCBI Taxonomy" id="317549"/>
    <lineage>
        <taxon>Eukaryota</taxon>
        <taxon>Metazoa</taxon>
        <taxon>Cnidaria</taxon>
        <taxon>Anthozoa</taxon>
        <taxon>Octocorallia</taxon>
        <taxon>Malacalcyonacea</taxon>
        <taxon>Plexauridae</taxon>
        <taxon>Paramuricea</taxon>
    </lineage>
</organism>
<sequence>MLPCLLSASKYVTISVVKPILHRLTTVELACEEYDLPLTCDLKNEILQRLKTRYEKSDLSNMLVVVIFLDARYKADFITTEPTTGTTDEAEDATQVIQSQLHVVKEELLKQAVFLSVLGLESTPSPSPSTEPTKEEVET</sequence>
<comment type="caution">
    <text evidence="1">The sequence shown here is derived from an EMBL/GenBank/DDBJ whole genome shotgun (WGS) entry which is preliminary data.</text>
</comment>
<evidence type="ECO:0000313" key="2">
    <source>
        <dbReference type="Proteomes" id="UP001152795"/>
    </source>
</evidence>
<dbReference type="EMBL" id="CACRXK020003115">
    <property type="protein sequence ID" value="CAB3997505.1"/>
    <property type="molecule type" value="Genomic_DNA"/>
</dbReference>
<dbReference type="Proteomes" id="UP001152795">
    <property type="component" value="Unassembled WGS sequence"/>
</dbReference>
<gene>
    <name evidence="1" type="ORF">PACLA_8A018795</name>
</gene>
<accession>A0A7D9I4M3</accession>
<evidence type="ECO:0000313" key="1">
    <source>
        <dbReference type="EMBL" id="CAB3997505.1"/>
    </source>
</evidence>
<reference evidence="1" key="1">
    <citation type="submission" date="2020-04" db="EMBL/GenBank/DDBJ databases">
        <authorList>
            <person name="Alioto T."/>
            <person name="Alioto T."/>
            <person name="Gomez Garrido J."/>
        </authorList>
    </citation>
    <scope>NUCLEOTIDE SEQUENCE</scope>
    <source>
        <strain evidence="1">A484AB</strain>
    </source>
</reference>
<protein>
    <submittedName>
        <fullName evidence="1">Uncharacterized protein</fullName>
    </submittedName>
</protein>
<proteinExistence type="predicted"/>
<dbReference type="OrthoDB" id="1607513at2759"/>